<dbReference type="InterPro" id="IPR011989">
    <property type="entry name" value="ARM-like"/>
</dbReference>
<evidence type="ECO:0000313" key="1">
    <source>
        <dbReference type="EMBL" id="KAI3876538.1"/>
    </source>
</evidence>
<gene>
    <name evidence="1" type="ORF">MKW98_015921</name>
</gene>
<comment type="caution">
    <text evidence="1">The sequence shown here is derived from an EMBL/GenBank/DDBJ whole genome shotgun (WGS) entry which is preliminary data.</text>
</comment>
<dbReference type="AlphaFoldDB" id="A0AAD4S9D8"/>
<protein>
    <submittedName>
        <fullName evidence="1">Uncharacterized protein</fullName>
    </submittedName>
</protein>
<organism evidence="1 2">
    <name type="scientific">Papaver atlanticum</name>
    <dbReference type="NCBI Taxonomy" id="357466"/>
    <lineage>
        <taxon>Eukaryota</taxon>
        <taxon>Viridiplantae</taxon>
        <taxon>Streptophyta</taxon>
        <taxon>Embryophyta</taxon>
        <taxon>Tracheophyta</taxon>
        <taxon>Spermatophyta</taxon>
        <taxon>Magnoliopsida</taxon>
        <taxon>Ranunculales</taxon>
        <taxon>Papaveraceae</taxon>
        <taxon>Papaveroideae</taxon>
        <taxon>Papaver</taxon>
    </lineage>
</organism>
<dbReference type="Gene3D" id="1.25.10.10">
    <property type="entry name" value="Leucine-rich Repeat Variant"/>
    <property type="match status" value="1"/>
</dbReference>
<keyword evidence="2" id="KW-1185">Reference proteome</keyword>
<dbReference type="EMBL" id="JAJJMB010012492">
    <property type="protein sequence ID" value="KAI3876538.1"/>
    <property type="molecule type" value="Genomic_DNA"/>
</dbReference>
<accession>A0AAD4S9D8</accession>
<dbReference type="Proteomes" id="UP001202328">
    <property type="component" value="Unassembled WGS sequence"/>
</dbReference>
<sequence length="225" mass="26508">GSLSTSSPFVVSPRRRRNLKFKSLTLFIPRKTRRISRFLLWRNYGQRSRRLGSWWYSAIAKILKFEISYKVFQHGSAEQRKELANQLVGHILPSRVQMYGCPVIRKIESEGKTQEQFKHLLFAKIGGNIWYDLLFFFDNKVMVILSAEVGWGRWAAPILVIKGILQEVCRWGATISYHSRFEKEVKANNIITFLFFDWGNCKYWHEDFSNLSLRGFRSEVRNGYV</sequence>
<evidence type="ECO:0000313" key="2">
    <source>
        <dbReference type="Proteomes" id="UP001202328"/>
    </source>
</evidence>
<name>A0AAD4S9D8_9MAGN</name>
<proteinExistence type="predicted"/>
<reference evidence="1" key="1">
    <citation type="submission" date="2022-04" db="EMBL/GenBank/DDBJ databases">
        <title>A functionally conserved STORR gene fusion in Papaver species that diverged 16.8 million years ago.</title>
        <authorList>
            <person name="Catania T."/>
        </authorList>
    </citation>
    <scope>NUCLEOTIDE SEQUENCE</scope>
    <source>
        <strain evidence="1">S-188037</strain>
    </source>
</reference>
<feature type="non-terminal residue" evidence="1">
    <location>
        <position position="1"/>
    </location>
</feature>